<dbReference type="Proteomes" id="UP001642720">
    <property type="component" value="Unassembled WGS sequence"/>
</dbReference>
<dbReference type="EMBL" id="PPTA01000012">
    <property type="protein sequence ID" value="TFA99951.1"/>
    <property type="molecule type" value="Genomic_DNA"/>
</dbReference>
<gene>
    <name evidence="1" type="ORF">CCMA1212_008238</name>
</gene>
<proteinExistence type="predicted"/>
<reference evidence="1 2" key="1">
    <citation type="submission" date="2018-01" db="EMBL/GenBank/DDBJ databases">
        <title>Genome characterization of the sugarcane-associated fungus Trichoderma ghanense CCMA-1212 and their application in lignocelulose bioconversion.</title>
        <authorList>
            <person name="Steindorff A.S."/>
            <person name="Mendes T.D."/>
            <person name="Vilela E.S.D."/>
            <person name="Rodrigues D.S."/>
            <person name="Formighieri E.F."/>
            <person name="Melo I.S."/>
            <person name="Favaro L.C.L."/>
        </authorList>
    </citation>
    <scope>NUCLEOTIDE SEQUENCE [LARGE SCALE GENOMIC DNA]</scope>
    <source>
        <strain evidence="1 2">CCMA-1212</strain>
    </source>
</reference>
<keyword evidence="2" id="KW-1185">Reference proteome</keyword>
<dbReference type="RefSeq" id="XP_073556153.1">
    <property type="nucleotide sequence ID" value="XM_073705379.1"/>
</dbReference>
<evidence type="ECO:0000313" key="2">
    <source>
        <dbReference type="Proteomes" id="UP001642720"/>
    </source>
</evidence>
<sequence>MMLELAERPGLEQANRWAVDLMEIPSDEAPGISNWRQGGSCGGNCVGEPRITETQGIASLDERFRLVVQALTDPPVPRTFCSRFTLLELASGKEEGQGLARDFGRAFGDEVELHLGPISSPWERHGGLVQIVDGSNFTPLSRATLTLRVKSSRPFRLALEALSSCAPGVVFLHLLFCSLRILIGQSCLSPSISVVSEAKRRLSLVEPLPHSSRGA</sequence>
<comment type="caution">
    <text evidence="1">The sequence shown here is derived from an EMBL/GenBank/DDBJ whole genome shotgun (WGS) entry which is preliminary data.</text>
</comment>
<accession>A0ABY2GWN8</accession>
<protein>
    <submittedName>
        <fullName evidence="1">Uncharacterized protein</fullName>
    </submittedName>
</protein>
<evidence type="ECO:0000313" key="1">
    <source>
        <dbReference type="EMBL" id="TFA99951.1"/>
    </source>
</evidence>
<organism evidence="1 2">
    <name type="scientific">Trichoderma ghanense</name>
    <dbReference type="NCBI Taxonomy" id="65468"/>
    <lineage>
        <taxon>Eukaryota</taxon>
        <taxon>Fungi</taxon>
        <taxon>Dikarya</taxon>
        <taxon>Ascomycota</taxon>
        <taxon>Pezizomycotina</taxon>
        <taxon>Sordariomycetes</taxon>
        <taxon>Hypocreomycetidae</taxon>
        <taxon>Hypocreales</taxon>
        <taxon>Hypocreaceae</taxon>
        <taxon>Trichoderma</taxon>
    </lineage>
</organism>
<name>A0ABY2GWN8_9HYPO</name>
<dbReference type="GeneID" id="300579829"/>